<keyword evidence="7" id="KW-0560">Oxidoreductase</keyword>
<dbReference type="InterPro" id="IPR017972">
    <property type="entry name" value="Cyt_P450_CS"/>
</dbReference>
<evidence type="ECO:0000256" key="2">
    <source>
        <dbReference type="ARBA" id="ARBA00010617"/>
    </source>
</evidence>
<comment type="similarity">
    <text evidence="2 7">Belongs to the cytochrome P450 family.</text>
</comment>
<evidence type="ECO:0000256" key="6">
    <source>
        <dbReference type="ARBA" id="ARBA00023033"/>
    </source>
</evidence>
<reference evidence="9 10" key="1">
    <citation type="journal article" date="2024" name="IMA Fungus">
        <title>Apiospora arundinis, a panoply of carbohydrate-active enzymes and secondary metabolites.</title>
        <authorList>
            <person name="Sorensen T."/>
            <person name="Petersen C."/>
            <person name="Muurmann A.T."/>
            <person name="Christiansen J.V."/>
            <person name="Brundto M.L."/>
            <person name="Overgaard C.K."/>
            <person name="Boysen A.T."/>
            <person name="Wollenberg R.D."/>
            <person name="Larsen T.O."/>
            <person name="Sorensen J.L."/>
            <person name="Nielsen K.L."/>
            <person name="Sondergaard T.E."/>
        </authorList>
    </citation>
    <scope>NUCLEOTIDE SEQUENCE [LARGE SCALE GENOMIC DNA]</scope>
    <source>
        <strain evidence="9 10">AAU 773</strain>
    </source>
</reference>
<name>A0ABR2JP07_9PEZI</name>
<keyword evidence="8" id="KW-0812">Transmembrane</keyword>
<dbReference type="Proteomes" id="UP001390339">
    <property type="component" value="Unassembled WGS sequence"/>
</dbReference>
<gene>
    <name evidence="9" type="ORF">PGQ11_001627</name>
</gene>
<dbReference type="InterPro" id="IPR002403">
    <property type="entry name" value="Cyt_P450_E_grp-IV"/>
</dbReference>
<dbReference type="Pfam" id="PF00067">
    <property type="entry name" value="p450"/>
    <property type="match status" value="1"/>
</dbReference>
<dbReference type="InterPro" id="IPR036396">
    <property type="entry name" value="Cyt_P450_sf"/>
</dbReference>
<keyword evidence="8" id="KW-0472">Membrane</keyword>
<keyword evidence="3 7" id="KW-0349">Heme</keyword>
<keyword evidence="8" id="KW-1133">Transmembrane helix</keyword>
<evidence type="ECO:0000256" key="8">
    <source>
        <dbReference type="SAM" id="Phobius"/>
    </source>
</evidence>
<dbReference type="Gene3D" id="1.10.630.10">
    <property type="entry name" value="Cytochrome P450"/>
    <property type="match status" value="1"/>
</dbReference>
<evidence type="ECO:0000256" key="1">
    <source>
        <dbReference type="ARBA" id="ARBA00001971"/>
    </source>
</evidence>
<dbReference type="PRINTS" id="PR00465">
    <property type="entry name" value="EP450IV"/>
</dbReference>
<accession>A0ABR2JP07</accession>
<evidence type="ECO:0000256" key="3">
    <source>
        <dbReference type="ARBA" id="ARBA00022617"/>
    </source>
</evidence>
<organism evidence="9 10">
    <name type="scientific">Apiospora arundinis</name>
    <dbReference type="NCBI Taxonomy" id="335852"/>
    <lineage>
        <taxon>Eukaryota</taxon>
        <taxon>Fungi</taxon>
        <taxon>Dikarya</taxon>
        <taxon>Ascomycota</taxon>
        <taxon>Pezizomycotina</taxon>
        <taxon>Sordariomycetes</taxon>
        <taxon>Xylariomycetidae</taxon>
        <taxon>Amphisphaeriales</taxon>
        <taxon>Apiosporaceae</taxon>
        <taxon>Apiospora</taxon>
    </lineage>
</organism>
<dbReference type="InterPro" id="IPR050529">
    <property type="entry name" value="CYP450_sterol_14alpha_dmase"/>
</dbReference>
<evidence type="ECO:0008006" key="11">
    <source>
        <dbReference type="Google" id="ProtNLM"/>
    </source>
</evidence>
<dbReference type="InterPro" id="IPR001128">
    <property type="entry name" value="Cyt_P450"/>
</dbReference>
<proteinExistence type="inferred from homology"/>
<protein>
    <recommendedName>
        <fullName evidence="11">Cytochrome P450</fullName>
    </recommendedName>
</protein>
<feature type="transmembrane region" description="Helical" evidence="8">
    <location>
        <begin position="29"/>
        <end position="49"/>
    </location>
</feature>
<evidence type="ECO:0000256" key="5">
    <source>
        <dbReference type="ARBA" id="ARBA00023004"/>
    </source>
</evidence>
<evidence type="ECO:0000256" key="4">
    <source>
        <dbReference type="ARBA" id="ARBA00022723"/>
    </source>
</evidence>
<evidence type="ECO:0000313" key="10">
    <source>
        <dbReference type="Proteomes" id="UP001390339"/>
    </source>
</evidence>
<keyword evidence="4 7" id="KW-0479">Metal-binding</keyword>
<dbReference type="EMBL" id="JAPCWZ010000001">
    <property type="protein sequence ID" value="KAK8880333.1"/>
    <property type="molecule type" value="Genomic_DNA"/>
</dbReference>
<keyword evidence="10" id="KW-1185">Reference proteome</keyword>
<dbReference type="PANTHER" id="PTHR24304:SF2">
    <property type="entry name" value="24-HYDROXYCHOLESTEROL 7-ALPHA-HYDROXYLASE"/>
    <property type="match status" value="1"/>
</dbReference>
<keyword evidence="6 7" id="KW-0503">Monooxygenase</keyword>
<evidence type="ECO:0000313" key="9">
    <source>
        <dbReference type="EMBL" id="KAK8880333.1"/>
    </source>
</evidence>
<keyword evidence="5 7" id="KW-0408">Iron</keyword>
<comment type="caution">
    <text evidence="9">The sequence shown here is derived from an EMBL/GenBank/DDBJ whole genome shotgun (WGS) entry which is preliminary data.</text>
</comment>
<sequence>MNDFIQSHTVLALMDRLSGRSTLFQSHPWAYPVLPVAVLLLAFSLLTYVTSIVRFRHSLSVDNSNKTSRRMPVVPYWLPGIYHGISLLINPTDFLYGIIKEYGWERPLQVKAGPINCTLTANPSHIQEIFKSRFLSAKSITRISAKNLLDIPSGIMPFYDADDSGMAAEPKKGSQTAQHNRILYHQTHSAQKYLAAPYLGPLAERYLKFFQANIEKLAIGEEWVEYPDLYAFLQMTVAGANVEAMMGSTLLEVNPGLMEHFWRAKRNAPTYFRGWPRWLVPTAFRERERVVDAIEKWHTYAFKHGSVTETGARDPDWEPIFGSRYAKARLQYMLKMEPLTARVRAQEDWGLMFGANGNTAPSAFWYVFEALRDPSLASRLSSEVDHCISADGDIIIDEIAAQPLLESAYMEVLRLRVSILVSRMVEFGDVKFSGYTIRRGELVFMPTDGVHFSEDAWAQAGRPSTGKSLREFDAERFLVASDDSDDDGTGVQRMKCSAEGLAGLWIPFGGGERMCPGRHLAKLEIILTYAALFSKFDLELGAVDAGSVQCDMKFAPFGALPPNRKVPFRIRRKQ</sequence>
<dbReference type="PROSITE" id="PS00086">
    <property type="entry name" value="CYTOCHROME_P450"/>
    <property type="match status" value="1"/>
</dbReference>
<dbReference type="SUPFAM" id="SSF48264">
    <property type="entry name" value="Cytochrome P450"/>
    <property type="match status" value="1"/>
</dbReference>
<evidence type="ECO:0000256" key="7">
    <source>
        <dbReference type="RuleBase" id="RU000461"/>
    </source>
</evidence>
<comment type="cofactor">
    <cofactor evidence="1">
        <name>heme</name>
        <dbReference type="ChEBI" id="CHEBI:30413"/>
    </cofactor>
</comment>
<dbReference type="PANTHER" id="PTHR24304">
    <property type="entry name" value="CYTOCHROME P450 FAMILY 7"/>
    <property type="match status" value="1"/>
</dbReference>